<keyword evidence="1" id="KW-0175">Coiled coil</keyword>
<feature type="coiled-coil region" evidence="1">
    <location>
        <begin position="9"/>
        <end position="36"/>
    </location>
</feature>
<proteinExistence type="predicted"/>
<keyword evidence="4" id="KW-1185">Reference proteome</keyword>
<feature type="transmembrane region" description="Helical" evidence="2">
    <location>
        <begin position="92"/>
        <end position="113"/>
    </location>
</feature>
<keyword evidence="2" id="KW-1133">Transmembrane helix</keyword>
<evidence type="ECO:0000313" key="4">
    <source>
        <dbReference type="Proteomes" id="UP000265816"/>
    </source>
</evidence>
<evidence type="ECO:0000256" key="1">
    <source>
        <dbReference type="SAM" id="Coils"/>
    </source>
</evidence>
<evidence type="ECO:0000256" key="2">
    <source>
        <dbReference type="SAM" id="Phobius"/>
    </source>
</evidence>
<name>A0A398AWH5_9BACI</name>
<dbReference type="Proteomes" id="UP000265816">
    <property type="component" value="Unassembled WGS sequence"/>
</dbReference>
<reference evidence="3 4" key="1">
    <citation type="submission" date="2018-08" db="EMBL/GenBank/DDBJ databases">
        <title>Bacillus jemisoniae sp. nov., Bacillus chryseoplanitiae sp. nov., Bacillus resnikiae sp. nov., and Bacillus frankliniae sp. nov., isolated from Viking spacecraft and associated surfaces.</title>
        <authorList>
            <person name="Seuylemezian A."/>
            <person name="Vaishampayan P."/>
        </authorList>
    </citation>
    <scope>NUCLEOTIDE SEQUENCE [LARGE SCALE GENOMIC DNA]</scope>
    <source>
        <strain evidence="3 4">JJ-247</strain>
    </source>
</reference>
<dbReference type="RefSeq" id="WP_119114631.1">
    <property type="nucleotide sequence ID" value="NZ_CBCSEO010000001.1"/>
</dbReference>
<protein>
    <submittedName>
        <fullName evidence="3">Uncharacterized protein</fullName>
    </submittedName>
</protein>
<dbReference type="AlphaFoldDB" id="A0A398AWH5"/>
<gene>
    <name evidence="3" type="ORF">D1970_20060</name>
</gene>
<dbReference type="OrthoDB" id="2186744at2"/>
<evidence type="ECO:0000313" key="3">
    <source>
        <dbReference type="EMBL" id="RID82017.1"/>
    </source>
</evidence>
<organism evidence="3 4">
    <name type="scientific">Mesobacillus zeae</name>
    <dbReference type="NCBI Taxonomy" id="1917180"/>
    <lineage>
        <taxon>Bacteria</taxon>
        <taxon>Bacillati</taxon>
        <taxon>Bacillota</taxon>
        <taxon>Bacilli</taxon>
        <taxon>Bacillales</taxon>
        <taxon>Bacillaceae</taxon>
        <taxon>Mesobacillus</taxon>
    </lineage>
</organism>
<comment type="caution">
    <text evidence="3">The sequence shown here is derived from an EMBL/GenBank/DDBJ whole genome shotgun (WGS) entry which is preliminary data.</text>
</comment>
<sequence length="115" mass="13145">MEAQIVDESKQILTALARLEENVKNMNSKMDGFTKVSELALQIEQSTKSAHNRLDDLKSDFAEKMVECKKDYEEKISIQKEGITKLEGHITWLWRAVGTAAIGFIFSLVMYFITK</sequence>
<dbReference type="EMBL" id="QWVT01000044">
    <property type="protein sequence ID" value="RID82017.1"/>
    <property type="molecule type" value="Genomic_DNA"/>
</dbReference>
<keyword evidence="2" id="KW-0812">Transmembrane</keyword>
<keyword evidence="2" id="KW-0472">Membrane</keyword>
<accession>A0A398AWH5</accession>